<organism evidence="3 4">
    <name type="scientific">Trichoderma breve</name>
    <dbReference type="NCBI Taxonomy" id="2034170"/>
    <lineage>
        <taxon>Eukaryota</taxon>
        <taxon>Fungi</taxon>
        <taxon>Dikarya</taxon>
        <taxon>Ascomycota</taxon>
        <taxon>Pezizomycotina</taxon>
        <taxon>Sordariomycetes</taxon>
        <taxon>Hypocreomycetidae</taxon>
        <taxon>Hypocreales</taxon>
        <taxon>Hypocreaceae</taxon>
        <taxon>Trichoderma</taxon>
    </lineage>
</organism>
<dbReference type="PANTHER" id="PTHR22893">
    <property type="entry name" value="NADH OXIDOREDUCTASE-RELATED"/>
    <property type="match status" value="1"/>
</dbReference>
<keyword evidence="4" id="KW-1185">Reference proteome</keyword>
<dbReference type="Gene3D" id="3.20.20.70">
    <property type="entry name" value="Aldolase class I"/>
    <property type="match status" value="1"/>
</dbReference>
<evidence type="ECO:0000313" key="3">
    <source>
        <dbReference type="EMBL" id="KAJ4860458.1"/>
    </source>
</evidence>
<dbReference type="InterPro" id="IPR013785">
    <property type="entry name" value="Aldolase_TIM"/>
</dbReference>
<evidence type="ECO:0000259" key="2">
    <source>
        <dbReference type="Pfam" id="PF00724"/>
    </source>
</evidence>
<gene>
    <name evidence="3" type="ORF">T069G_05446</name>
</gene>
<accession>A0A9W9BIF5</accession>
<dbReference type="InterPro" id="IPR001155">
    <property type="entry name" value="OxRdtase_FMN_N"/>
</dbReference>
<dbReference type="GeneID" id="80867344"/>
<name>A0A9W9BIF5_9HYPO</name>
<dbReference type="Pfam" id="PF00724">
    <property type="entry name" value="Oxidored_FMN"/>
    <property type="match status" value="1"/>
</dbReference>
<dbReference type="EMBL" id="JAOPEN010000003">
    <property type="protein sequence ID" value="KAJ4860458.1"/>
    <property type="molecule type" value="Genomic_DNA"/>
</dbReference>
<dbReference type="GO" id="GO:0003959">
    <property type="term" value="F:NADPH dehydrogenase activity"/>
    <property type="evidence" value="ECO:0007669"/>
    <property type="project" value="TreeGrafter"/>
</dbReference>
<evidence type="ECO:0000313" key="4">
    <source>
        <dbReference type="Proteomes" id="UP001140511"/>
    </source>
</evidence>
<reference evidence="3" key="1">
    <citation type="submission" date="2022-09" db="EMBL/GenBank/DDBJ databases">
        <title>Chromosome-level assembly of Trichoderma breve T069, a fungus used in development of biopesticide product.</title>
        <authorList>
            <person name="Lin R."/>
            <person name="Liu T."/>
        </authorList>
    </citation>
    <scope>NUCLEOTIDE SEQUENCE</scope>
    <source>
        <strain evidence="3">T069</strain>
    </source>
</reference>
<dbReference type="Proteomes" id="UP001140511">
    <property type="component" value="Unassembled WGS sequence"/>
</dbReference>
<evidence type="ECO:0000256" key="1">
    <source>
        <dbReference type="ARBA" id="ARBA00022630"/>
    </source>
</evidence>
<keyword evidence="1" id="KW-0285">Flavoprotein</keyword>
<comment type="caution">
    <text evidence="3">The sequence shown here is derived from an EMBL/GenBank/DDBJ whole genome shotgun (WGS) entry which is preliminary data.</text>
</comment>
<dbReference type="AlphaFoldDB" id="A0A9W9BIF5"/>
<dbReference type="SUPFAM" id="SSF51395">
    <property type="entry name" value="FMN-linked oxidoreductases"/>
    <property type="match status" value="1"/>
</dbReference>
<dbReference type="RefSeq" id="XP_056029514.1">
    <property type="nucleotide sequence ID" value="XM_056172656.1"/>
</dbReference>
<protein>
    <submittedName>
        <fullName evidence="3">NADH:flavin oxidoreductase / NADH oxidase family domain-containing protein</fullName>
    </submittedName>
</protein>
<dbReference type="InterPro" id="IPR045247">
    <property type="entry name" value="Oye-like"/>
</dbReference>
<dbReference type="PANTHER" id="PTHR22893:SF91">
    <property type="entry name" value="NADPH DEHYDROGENASE 2-RELATED"/>
    <property type="match status" value="1"/>
</dbReference>
<feature type="domain" description="NADH:flavin oxidoreductase/NADH oxidase N-terminal" evidence="2">
    <location>
        <begin position="2"/>
        <end position="288"/>
    </location>
</feature>
<dbReference type="GO" id="GO:0010181">
    <property type="term" value="F:FMN binding"/>
    <property type="evidence" value="ECO:0007669"/>
    <property type="project" value="InterPro"/>
</dbReference>
<proteinExistence type="predicted"/>
<sequence length="340" mass="37774">MISPRASGYPHSPGIWTNEQVAAWKAVTAAVHAQGSRIYLQIGALGRVANPRVLEEDAVLFGLPRDSVRFAAPSSIPCSKGHPTPAELTTEEINTLVKDFATAARRAVFDAEFDGVEVHGGYGYLIDQFIQDTSNQRTDCYGGSVENRSRFALEVMRAVVDAVGPERSAIRLSPWCSWQGMRMHDPMPQFIYLIQQLRGLKLAYLHLVEAFRARQTNSAEALFGDSNDILIRMWGMTSPIVLNHGFDATSAIEAIERYIGVADIAVSIGAPFMSNPDLVYRIKKGIPLTLPDRSKSHSVIDPDGYITYPFSDEWKAEQDARLRETNLGILRSVMEFYSTY</sequence>